<protein>
    <submittedName>
        <fullName evidence="8">Aconitase family protein</fullName>
    </submittedName>
</protein>
<evidence type="ECO:0000313" key="9">
    <source>
        <dbReference type="Proteomes" id="UP000799772"/>
    </source>
</evidence>
<dbReference type="EMBL" id="ML978126">
    <property type="protein sequence ID" value="KAF2098861.1"/>
    <property type="molecule type" value="Genomic_DNA"/>
</dbReference>
<comment type="similarity">
    <text evidence="1">Belongs to the aconitase/IPM isomerase family.</text>
</comment>
<keyword evidence="2" id="KW-0479">Metal-binding</keyword>
<keyword evidence="9" id="KW-1185">Reference proteome</keyword>
<dbReference type="GO" id="GO:0170038">
    <property type="term" value="P:proteinogenic amino acid biosynthetic process"/>
    <property type="evidence" value="ECO:0007669"/>
    <property type="project" value="UniProtKB-ARBA"/>
</dbReference>
<comment type="caution">
    <text evidence="8">The sequence shown here is derived from an EMBL/GenBank/DDBJ whole genome shotgun (WGS) entry which is preliminary data.</text>
</comment>
<keyword evidence="5" id="KW-0456">Lyase</keyword>
<dbReference type="CDD" id="cd01577">
    <property type="entry name" value="IPMI_Swivel"/>
    <property type="match status" value="1"/>
</dbReference>
<evidence type="ECO:0000256" key="1">
    <source>
        <dbReference type="ARBA" id="ARBA00007185"/>
    </source>
</evidence>
<dbReference type="OrthoDB" id="419183at2759"/>
<organism evidence="8 9">
    <name type="scientific">Rhizodiscina lignyota</name>
    <dbReference type="NCBI Taxonomy" id="1504668"/>
    <lineage>
        <taxon>Eukaryota</taxon>
        <taxon>Fungi</taxon>
        <taxon>Dikarya</taxon>
        <taxon>Ascomycota</taxon>
        <taxon>Pezizomycotina</taxon>
        <taxon>Dothideomycetes</taxon>
        <taxon>Pleosporomycetidae</taxon>
        <taxon>Aulographales</taxon>
        <taxon>Rhizodiscinaceae</taxon>
        <taxon>Rhizodiscina</taxon>
    </lineage>
</organism>
<name>A0A9P4M5M1_9PEZI</name>
<feature type="domain" description="Aconitase/3-isopropylmalate dehydratase large subunit alpha/beta/alpha" evidence="6">
    <location>
        <begin position="214"/>
        <end position="417"/>
    </location>
</feature>
<feature type="domain" description="Aconitase A/isopropylmalate dehydratase small subunit swivel" evidence="7">
    <location>
        <begin position="659"/>
        <end position="720"/>
    </location>
</feature>
<dbReference type="InterPro" id="IPR001030">
    <property type="entry name" value="Acoase/IPM_deHydtase_lsu_aba"/>
</dbReference>
<evidence type="ECO:0000256" key="5">
    <source>
        <dbReference type="ARBA" id="ARBA00023239"/>
    </source>
</evidence>
<dbReference type="SUPFAM" id="SSF52016">
    <property type="entry name" value="LeuD/IlvD-like"/>
    <property type="match status" value="1"/>
</dbReference>
<dbReference type="PRINTS" id="PR00415">
    <property type="entry name" value="ACONITASE"/>
</dbReference>
<dbReference type="GO" id="GO:0170034">
    <property type="term" value="P:L-amino acid biosynthetic process"/>
    <property type="evidence" value="ECO:0007669"/>
    <property type="project" value="UniProtKB-ARBA"/>
</dbReference>
<dbReference type="GO" id="GO:0046872">
    <property type="term" value="F:metal ion binding"/>
    <property type="evidence" value="ECO:0007669"/>
    <property type="project" value="UniProtKB-KW"/>
</dbReference>
<evidence type="ECO:0000313" key="8">
    <source>
        <dbReference type="EMBL" id="KAF2098861.1"/>
    </source>
</evidence>
<sequence>MPGRTLSGSEQVLQQLQELRKIDIGSETAAIDASTGILKYLDSVSSALESKKFTREAEALRDAIVHSTTSTDFGGLGLTADQSLTGKDESEVLFLVSAYLEALNSQDRYETAVPPLDSRPPGRRGMTVTEKIFAAHDVERKGEVKPGDVIRVDVDWVIASDISWGGMEVTYEELGKPGIWRNDRLWIAGDHVVEPRIMDTPKVKPLIEASERARQVFKMTEHQGNNYTIMHTEFMRERSQPGMIVIGSDSHTCSAGSVSCLAVGMGAADVTMPLVLGQTWFKVPETAEIRFVGEPKPGLSGKDVILYVLQQLKRNTVAADKVVEYTGPGLKHLSCDARFAIANMTTEFGGVTGIFAPDEITQEFINKRKNPKYKKYATYYKPDSDAVYASSHTIDLSQVESFIARYPSPDDVVPAREIAGKKLDGCFIGACTTAREDLILAAMVLEVGLKKGLKPVSRGKRRVTPGSRPILKELKDRGLAQIYEDAGFTVGVPGCSYCVGISADVGQEGEVWLSSQNRNFKNRMGRGAIGSIASAVTVAASSFGMEITDPKPLLDEVDIARLESILGRKPSGATEVKYVEPGTAAKEPGSERGEKFQATLPTSVTADTSSSENNVVKGKVITLGDFVDTDAIIPAQALVNARMSFKEQGTWCMSYVYPEFRSKVASGMNVVVAGKAFGCGSSRESAVTALQGCGVKAVIAKSYSFIYGRNQPNFGLLGVIINDDEFYRTAEEGVDIELDIQKGEIKCGGKTFPFQLSELEKKLIQCGGVSEAFRLWGKGYMEMITTGKIPSSEDKQEDSGLKW</sequence>
<dbReference type="InterPro" id="IPR015931">
    <property type="entry name" value="Acnase/IPM_dHydase_lsu_aba_1/3"/>
</dbReference>
<dbReference type="NCBIfam" id="TIGR02087">
    <property type="entry name" value="LEUD_arch"/>
    <property type="match status" value="1"/>
</dbReference>
<dbReference type="InterPro" id="IPR033940">
    <property type="entry name" value="IPMI_Swivel"/>
</dbReference>
<dbReference type="SUPFAM" id="SSF53732">
    <property type="entry name" value="Aconitase iron-sulfur domain"/>
    <property type="match status" value="1"/>
</dbReference>
<evidence type="ECO:0000259" key="7">
    <source>
        <dbReference type="Pfam" id="PF00694"/>
    </source>
</evidence>
<dbReference type="InterPro" id="IPR000573">
    <property type="entry name" value="AconitaseA/IPMdHydase_ssu_swvl"/>
</dbReference>
<evidence type="ECO:0000256" key="2">
    <source>
        <dbReference type="ARBA" id="ARBA00022723"/>
    </source>
</evidence>
<dbReference type="Gene3D" id="3.30.499.10">
    <property type="entry name" value="Aconitase, domain 3"/>
    <property type="match status" value="2"/>
</dbReference>
<dbReference type="Pfam" id="PF00330">
    <property type="entry name" value="Aconitase"/>
    <property type="match status" value="1"/>
</dbReference>
<accession>A0A9P4M5M1</accession>
<dbReference type="InterPro" id="IPR015928">
    <property type="entry name" value="Aconitase/3IPM_dehydase_swvl"/>
</dbReference>
<gene>
    <name evidence="8" type="ORF">NA57DRAFT_76097</name>
</gene>
<evidence type="ECO:0000256" key="4">
    <source>
        <dbReference type="ARBA" id="ARBA00023014"/>
    </source>
</evidence>
<dbReference type="Proteomes" id="UP000799772">
    <property type="component" value="Unassembled WGS sequence"/>
</dbReference>
<dbReference type="PANTHER" id="PTHR43822:SF2">
    <property type="entry name" value="HOMOACONITASE, MITOCHONDRIAL"/>
    <property type="match status" value="1"/>
</dbReference>
<dbReference type="GO" id="GO:0051536">
    <property type="term" value="F:iron-sulfur cluster binding"/>
    <property type="evidence" value="ECO:0007669"/>
    <property type="project" value="UniProtKB-KW"/>
</dbReference>
<dbReference type="InterPro" id="IPR050067">
    <property type="entry name" value="IPM_dehydratase_rel_enz"/>
</dbReference>
<dbReference type="PANTHER" id="PTHR43822">
    <property type="entry name" value="HOMOACONITASE, MITOCHONDRIAL-RELATED"/>
    <property type="match status" value="1"/>
</dbReference>
<dbReference type="AlphaFoldDB" id="A0A9P4M5M1"/>
<evidence type="ECO:0000259" key="6">
    <source>
        <dbReference type="Pfam" id="PF00330"/>
    </source>
</evidence>
<keyword evidence="3" id="KW-0408">Iron</keyword>
<proteinExistence type="inferred from homology"/>
<dbReference type="Gene3D" id="3.20.19.10">
    <property type="entry name" value="Aconitase, domain 4"/>
    <property type="match status" value="1"/>
</dbReference>
<dbReference type="InterPro" id="IPR036008">
    <property type="entry name" value="Aconitase_4Fe-4S_dom"/>
</dbReference>
<dbReference type="InterPro" id="IPR011827">
    <property type="entry name" value="LeuD_type2/HacB/DmdB"/>
</dbReference>
<evidence type="ECO:0000256" key="3">
    <source>
        <dbReference type="ARBA" id="ARBA00023004"/>
    </source>
</evidence>
<dbReference type="GO" id="GO:0016836">
    <property type="term" value="F:hydro-lyase activity"/>
    <property type="evidence" value="ECO:0007669"/>
    <property type="project" value="InterPro"/>
</dbReference>
<dbReference type="Pfam" id="PF00694">
    <property type="entry name" value="Aconitase_C"/>
    <property type="match status" value="1"/>
</dbReference>
<keyword evidence="4" id="KW-0411">Iron-sulfur</keyword>
<reference evidence="8" key="1">
    <citation type="journal article" date="2020" name="Stud. Mycol.">
        <title>101 Dothideomycetes genomes: a test case for predicting lifestyles and emergence of pathogens.</title>
        <authorList>
            <person name="Haridas S."/>
            <person name="Albert R."/>
            <person name="Binder M."/>
            <person name="Bloem J."/>
            <person name="Labutti K."/>
            <person name="Salamov A."/>
            <person name="Andreopoulos B."/>
            <person name="Baker S."/>
            <person name="Barry K."/>
            <person name="Bills G."/>
            <person name="Bluhm B."/>
            <person name="Cannon C."/>
            <person name="Castanera R."/>
            <person name="Culley D."/>
            <person name="Daum C."/>
            <person name="Ezra D."/>
            <person name="Gonzalez J."/>
            <person name="Henrissat B."/>
            <person name="Kuo A."/>
            <person name="Liang C."/>
            <person name="Lipzen A."/>
            <person name="Lutzoni F."/>
            <person name="Magnuson J."/>
            <person name="Mondo S."/>
            <person name="Nolan M."/>
            <person name="Ohm R."/>
            <person name="Pangilinan J."/>
            <person name="Park H.-J."/>
            <person name="Ramirez L."/>
            <person name="Alfaro M."/>
            <person name="Sun H."/>
            <person name="Tritt A."/>
            <person name="Yoshinaga Y."/>
            <person name="Zwiers L.-H."/>
            <person name="Turgeon B."/>
            <person name="Goodwin S."/>
            <person name="Spatafora J."/>
            <person name="Crous P."/>
            <person name="Grigoriev I."/>
        </authorList>
    </citation>
    <scope>NUCLEOTIDE SEQUENCE</scope>
    <source>
        <strain evidence="8">CBS 133067</strain>
    </source>
</reference>